<protein>
    <recommendedName>
        <fullName evidence="3">Dihydroorotate dehydrogenase</fullName>
    </recommendedName>
</protein>
<dbReference type="OrthoDB" id="7863719at2"/>
<dbReference type="RefSeq" id="WP_052275149.1">
    <property type="nucleotide sequence ID" value="NZ_CP014327.1"/>
</dbReference>
<dbReference type="EMBL" id="CP014327">
    <property type="protein sequence ID" value="AML51602.1"/>
    <property type="molecule type" value="Genomic_DNA"/>
</dbReference>
<reference evidence="1 2" key="1">
    <citation type="submission" date="2016-02" db="EMBL/GenBank/DDBJ databases">
        <title>Complete genome sequence of Halocynthiibacter arcticus PAMC 20958t from arctic marine sediment.</title>
        <authorList>
            <person name="Lee Y.M."/>
            <person name="Baek K."/>
            <person name="Lee H.K."/>
            <person name="Shin S.C."/>
        </authorList>
    </citation>
    <scope>NUCLEOTIDE SEQUENCE [LARGE SCALE GENOMIC DNA]</scope>
    <source>
        <strain evidence="1">PAMC 20958</strain>
    </source>
</reference>
<name>A0A126UZV3_9RHOB</name>
<dbReference type="AlphaFoldDB" id="A0A126UZV3"/>
<organism evidence="1 2">
    <name type="scientific">Falsihalocynthiibacter arcticus</name>
    <dbReference type="NCBI Taxonomy" id="1579316"/>
    <lineage>
        <taxon>Bacteria</taxon>
        <taxon>Pseudomonadati</taxon>
        <taxon>Pseudomonadota</taxon>
        <taxon>Alphaproteobacteria</taxon>
        <taxon>Rhodobacterales</taxon>
        <taxon>Roseobacteraceae</taxon>
        <taxon>Falsihalocynthiibacter</taxon>
    </lineage>
</organism>
<keyword evidence="2" id="KW-1185">Reference proteome</keyword>
<proteinExistence type="predicted"/>
<evidence type="ECO:0000313" key="1">
    <source>
        <dbReference type="EMBL" id="AML51602.1"/>
    </source>
</evidence>
<dbReference type="Proteomes" id="UP000070371">
    <property type="component" value="Chromosome"/>
</dbReference>
<gene>
    <name evidence="1" type="ORF">RC74_10310</name>
</gene>
<dbReference type="KEGG" id="hat:RC74_10310"/>
<sequence length="120" mass="12819">MSDHRTDPFDLDSFFEAEKKDTSEPSAEFLANVLADATLVQNQLGLANKAPKTSTGFWRTLNAVLGGWPTFAGLATATIAGVWIGVSPPQGLDTLTDSVLGNSFDYSDYLPSFDSVLTEG</sequence>
<dbReference type="STRING" id="1579316.RC74_10310"/>
<evidence type="ECO:0008006" key="3">
    <source>
        <dbReference type="Google" id="ProtNLM"/>
    </source>
</evidence>
<accession>A0A126UZV3</accession>
<evidence type="ECO:0000313" key="2">
    <source>
        <dbReference type="Proteomes" id="UP000070371"/>
    </source>
</evidence>